<dbReference type="InterPro" id="IPR023635">
    <property type="entry name" value="Peptide_deformylase"/>
</dbReference>
<dbReference type="Proteomes" id="UP000005753">
    <property type="component" value="Chromosome"/>
</dbReference>
<dbReference type="InterPro" id="IPR036821">
    <property type="entry name" value="Peptide_deformylase_sf"/>
</dbReference>
<organism evidence="4 5">
    <name type="scientific">Eubacterium cellulosolvens (strain ATCC 43171 / JCM 9499 / 6)</name>
    <name type="common">Cillobacterium cellulosolvens</name>
    <dbReference type="NCBI Taxonomy" id="633697"/>
    <lineage>
        <taxon>Bacteria</taxon>
        <taxon>Bacillati</taxon>
        <taxon>Bacillota</taxon>
        <taxon>Clostridia</taxon>
        <taxon>Eubacteriales</taxon>
        <taxon>Eubacteriaceae</taxon>
        <taxon>Eubacterium</taxon>
    </lineage>
</organism>
<evidence type="ECO:0000256" key="1">
    <source>
        <dbReference type="ARBA" id="ARBA00010759"/>
    </source>
</evidence>
<sequence>MAIRTIRTEGDPVLEKVCKPVAKMSLRMKILVKDMFDTMYDACGVGLAAPQVGVLRRIAVIDVDGEHPYVFVNPEIIEMSGEQTGDEGCLSIPGMTGTVTRPDYVKVKAFDINMEPFELEATGLLARACCHEFEHLDGVLYTCHVQGRLRHVGEPAEDLEEIFDEFGEELSEE</sequence>
<dbReference type="GO" id="GO:0046872">
    <property type="term" value="F:metal ion binding"/>
    <property type="evidence" value="ECO:0007669"/>
    <property type="project" value="UniProtKB-KW"/>
</dbReference>
<protein>
    <recommendedName>
        <fullName evidence="3">Peptide deformylase</fullName>
        <shortName evidence="3">PDF</shortName>
        <ecNumber evidence="3">3.5.1.88</ecNumber>
    </recommendedName>
    <alternativeName>
        <fullName evidence="3">Polypeptide deformylase</fullName>
    </alternativeName>
</protein>
<dbReference type="Gene3D" id="3.90.45.10">
    <property type="entry name" value="Peptide deformylase"/>
    <property type="match status" value="1"/>
</dbReference>
<keyword evidence="5" id="KW-1185">Reference proteome</keyword>
<evidence type="ECO:0000313" key="4">
    <source>
        <dbReference type="EMBL" id="EIM57703.1"/>
    </source>
</evidence>
<comment type="function">
    <text evidence="3">Removes the formyl group from the N-terminal Met of newly synthesized proteins. Requires at least a dipeptide for an efficient rate of reaction. N-terminal L-methionine is a prerequisite for activity but the enzyme has broad specificity at other positions.</text>
</comment>
<feature type="binding site" evidence="3">
    <location>
        <position position="135"/>
    </location>
    <ligand>
        <name>Fe cation</name>
        <dbReference type="ChEBI" id="CHEBI:24875"/>
    </ligand>
</feature>
<dbReference type="HOGENOM" id="CLU_061901_4_2_9"/>
<dbReference type="PRINTS" id="PR01576">
    <property type="entry name" value="PDEFORMYLASE"/>
</dbReference>
<keyword evidence="3" id="KW-0479">Metal-binding</keyword>
<dbReference type="SUPFAM" id="SSF56420">
    <property type="entry name" value="Peptide deformylase"/>
    <property type="match status" value="1"/>
</dbReference>
<keyword evidence="3" id="KW-0378">Hydrolase</keyword>
<feature type="binding site" evidence="3">
    <location>
        <position position="131"/>
    </location>
    <ligand>
        <name>Fe cation</name>
        <dbReference type="ChEBI" id="CHEBI:24875"/>
    </ligand>
</feature>
<proteinExistence type="inferred from homology"/>
<reference evidence="4 5" key="1">
    <citation type="submission" date="2010-08" db="EMBL/GenBank/DDBJ databases">
        <authorList>
            <consortium name="US DOE Joint Genome Institute (JGI-PGF)"/>
            <person name="Lucas S."/>
            <person name="Copeland A."/>
            <person name="Lapidus A."/>
            <person name="Cheng J.-F."/>
            <person name="Bruce D."/>
            <person name="Goodwin L."/>
            <person name="Pitluck S."/>
            <person name="Land M.L."/>
            <person name="Hauser L."/>
            <person name="Chang Y.-J."/>
            <person name="Anderson I.J."/>
            <person name="Johnson E."/>
            <person name="Mulhopadhyay B."/>
            <person name="Kyrpides N."/>
            <person name="Woyke T.J."/>
        </authorList>
    </citation>
    <scope>NUCLEOTIDE SEQUENCE [LARGE SCALE GENOMIC DNA]</scope>
    <source>
        <strain evidence="4 5">6</strain>
    </source>
</reference>
<dbReference type="CDD" id="cd00487">
    <property type="entry name" value="Pep_deformylase"/>
    <property type="match status" value="1"/>
</dbReference>
<evidence type="ECO:0000313" key="5">
    <source>
        <dbReference type="Proteomes" id="UP000005753"/>
    </source>
</evidence>
<dbReference type="eggNOG" id="COG0242">
    <property type="taxonomic scope" value="Bacteria"/>
</dbReference>
<dbReference type="AlphaFoldDB" id="I5AV80"/>
<dbReference type="OrthoDB" id="9784988at2"/>
<evidence type="ECO:0000256" key="3">
    <source>
        <dbReference type="HAMAP-Rule" id="MF_00163"/>
    </source>
</evidence>
<comment type="catalytic activity">
    <reaction evidence="3">
        <text>N-terminal N-formyl-L-methionyl-[peptide] + H2O = N-terminal L-methionyl-[peptide] + formate</text>
        <dbReference type="Rhea" id="RHEA:24420"/>
        <dbReference type="Rhea" id="RHEA-COMP:10639"/>
        <dbReference type="Rhea" id="RHEA-COMP:10640"/>
        <dbReference type="ChEBI" id="CHEBI:15377"/>
        <dbReference type="ChEBI" id="CHEBI:15740"/>
        <dbReference type="ChEBI" id="CHEBI:49298"/>
        <dbReference type="ChEBI" id="CHEBI:64731"/>
        <dbReference type="EC" id="3.5.1.88"/>
    </reaction>
</comment>
<feature type="active site" evidence="3">
    <location>
        <position position="132"/>
    </location>
</feature>
<gene>
    <name evidence="3" type="primary">def</name>
    <name evidence="4" type="ORF">EubceDRAFT1_1929</name>
</gene>
<comment type="cofactor">
    <cofactor evidence="3">
        <name>Fe(2+)</name>
        <dbReference type="ChEBI" id="CHEBI:29033"/>
    </cofactor>
    <text evidence="3">Binds 1 Fe(2+) ion.</text>
</comment>
<evidence type="ECO:0000256" key="2">
    <source>
        <dbReference type="ARBA" id="ARBA00023004"/>
    </source>
</evidence>
<feature type="binding site" evidence="3">
    <location>
        <position position="89"/>
    </location>
    <ligand>
        <name>Fe cation</name>
        <dbReference type="ChEBI" id="CHEBI:24875"/>
    </ligand>
</feature>
<dbReference type="STRING" id="633697.EubceDRAFT1_1929"/>
<dbReference type="GO" id="GO:0006412">
    <property type="term" value="P:translation"/>
    <property type="evidence" value="ECO:0007669"/>
    <property type="project" value="UniProtKB-UniRule"/>
</dbReference>
<dbReference type="EMBL" id="CM001487">
    <property type="protein sequence ID" value="EIM57703.1"/>
    <property type="molecule type" value="Genomic_DNA"/>
</dbReference>
<keyword evidence="3" id="KW-0648">Protein biosynthesis</keyword>
<dbReference type="Pfam" id="PF01327">
    <property type="entry name" value="Pep_deformylase"/>
    <property type="match status" value="1"/>
</dbReference>
<comment type="similarity">
    <text evidence="1 3">Belongs to the polypeptide deformylase family.</text>
</comment>
<dbReference type="GO" id="GO:0042586">
    <property type="term" value="F:peptide deformylase activity"/>
    <property type="evidence" value="ECO:0007669"/>
    <property type="project" value="UniProtKB-UniRule"/>
</dbReference>
<dbReference type="PIRSF" id="PIRSF004749">
    <property type="entry name" value="Pep_def"/>
    <property type="match status" value="1"/>
</dbReference>
<dbReference type="HAMAP" id="MF_00163">
    <property type="entry name" value="Pep_deformylase"/>
    <property type="match status" value="1"/>
</dbReference>
<dbReference type="PANTHER" id="PTHR10458">
    <property type="entry name" value="PEPTIDE DEFORMYLASE"/>
    <property type="match status" value="1"/>
</dbReference>
<accession>I5AV80</accession>
<dbReference type="EC" id="3.5.1.88" evidence="3"/>
<dbReference type="NCBIfam" id="NF001159">
    <property type="entry name" value="PRK00150.1-3"/>
    <property type="match status" value="1"/>
</dbReference>
<keyword evidence="2 3" id="KW-0408">Iron</keyword>
<dbReference type="NCBIfam" id="TIGR00079">
    <property type="entry name" value="pept_deformyl"/>
    <property type="match status" value="1"/>
</dbReference>
<reference evidence="4 5" key="2">
    <citation type="submission" date="2012-02" db="EMBL/GenBank/DDBJ databases">
        <title>Improved High-Quality Draft sequence of Eubacterium cellulosolvens 6.</title>
        <authorList>
            <consortium name="US DOE Joint Genome Institute"/>
            <person name="Lucas S."/>
            <person name="Han J."/>
            <person name="Lapidus A."/>
            <person name="Cheng J.-F."/>
            <person name="Goodwin L."/>
            <person name="Pitluck S."/>
            <person name="Peters L."/>
            <person name="Mikhailova N."/>
            <person name="Gu W."/>
            <person name="Detter J.C."/>
            <person name="Han C."/>
            <person name="Tapia R."/>
            <person name="Land M."/>
            <person name="Hauser L."/>
            <person name="Kyrpides N."/>
            <person name="Ivanova N."/>
            <person name="Pagani I."/>
            <person name="Johnson E."/>
            <person name="Mukhopadhyay B."/>
            <person name="Anderson I."/>
            <person name="Woyke T."/>
        </authorList>
    </citation>
    <scope>NUCLEOTIDE SEQUENCE [LARGE SCALE GENOMIC DNA]</scope>
    <source>
        <strain evidence="4 5">6</strain>
    </source>
</reference>
<dbReference type="PANTHER" id="PTHR10458:SF22">
    <property type="entry name" value="PEPTIDE DEFORMYLASE"/>
    <property type="match status" value="1"/>
</dbReference>
<name>I5AV80_EUBC6</name>